<gene>
    <name evidence="2" type="ORF">AK812_SmicGene47866</name>
</gene>
<comment type="caution">
    <text evidence="2">The sequence shown here is derived from an EMBL/GenBank/DDBJ whole genome shotgun (WGS) entry which is preliminary data.</text>
</comment>
<dbReference type="Proteomes" id="UP000186817">
    <property type="component" value="Unassembled WGS sequence"/>
</dbReference>
<protein>
    <submittedName>
        <fullName evidence="2">Uncharacterized protein</fullName>
    </submittedName>
</protein>
<proteinExistence type="predicted"/>
<accession>A0A1Q9BQU5</accession>
<evidence type="ECO:0000256" key="1">
    <source>
        <dbReference type="SAM" id="MobiDB-lite"/>
    </source>
</evidence>
<feature type="compositionally biased region" description="Basic residues" evidence="1">
    <location>
        <begin position="39"/>
        <end position="56"/>
    </location>
</feature>
<name>A0A1Q9BQU5_SYMMI</name>
<evidence type="ECO:0000313" key="3">
    <source>
        <dbReference type="Proteomes" id="UP000186817"/>
    </source>
</evidence>
<dbReference type="AlphaFoldDB" id="A0A1Q9BQU5"/>
<keyword evidence="3" id="KW-1185">Reference proteome</keyword>
<feature type="non-terminal residue" evidence="2">
    <location>
        <position position="137"/>
    </location>
</feature>
<dbReference type="OrthoDB" id="10446540at2759"/>
<evidence type="ECO:0000313" key="2">
    <source>
        <dbReference type="EMBL" id="OLP73056.1"/>
    </source>
</evidence>
<sequence>MAARRESAKEISIYGLNRTDVEKEIFDPDVPADEGKQGPKLKRARAKATAKAKGKSKQSSAPIPEQAKDSEGAPNEESPVSEEHASDSGREKELEAAGPKESASSDALLFQGYDITGSWTSLLAAAAATFPVDLQVE</sequence>
<feature type="region of interest" description="Disordered" evidence="1">
    <location>
        <begin position="1"/>
        <end position="105"/>
    </location>
</feature>
<feature type="compositionally biased region" description="Basic and acidic residues" evidence="1">
    <location>
        <begin position="81"/>
        <end position="95"/>
    </location>
</feature>
<reference evidence="2 3" key="1">
    <citation type="submission" date="2016-02" db="EMBL/GenBank/DDBJ databases">
        <title>Genome analysis of coral dinoflagellate symbionts highlights evolutionary adaptations to a symbiotic lifestyle.</title>
        <authorList>
            <person name="Aranda M."/>
            <person name="Li Y."/>
            <person name="Liew Y.J."/>
            <person name="Baumgarten S."/>
            <person name="Simakov O."/>
            <person name="Wilson M."/>
            <person name="Piel J."/>
            <person name="Ashoor H."/>
            <person name="Bougouffa S."/>
            <person name="Bajic V.B."/>
            <person name="Ryu T."/>
            <person name="Ravasi T."/>
            <person name="Bayer T."/>
            <person name="Micklem G."/>
            <person name="Kim H."/>
            <person name="Bhak J."/>
            <person name="Lajeunesse T.C."/>
            <person name="Voolstra C.R."/>
        </authorList>
    </citation>
    <scope>NUCLEOTIDE SEQUENCE [LARGE SCALE GENOMIC DNA]</scope>
    <source>
        <strain evidence="2 3">CCMP2467</strain>
    </source>
</reference>
<organism evidence="2 3">
    <name type="scientific">Symbiodinium microadriaticum</name>
    <name type="common">Dinoflagellate</name>
    <name type="synonym">Zooxanthella microadriatica</name>
    <dbReference type="NCBI Taxonomy" id="2951"/>
    <lineage>
        <taxon>Eukaryota</taxon>
        <taxon>Sar</taxon>
        <taxon>Alveolata</taxon>
        <taxon>Dinophyceae</taxon>
        <taxon>Suessiales</taxon>
        <taxon>Symbiodiniaceae</taxon>
        <taxon>Symbiodinium</taxon>
    </lineage>
</organism>
<dbReference type="EMBL" id="LSRX01006524">
    <property type="protein sequence ID" value="OLP73056.1"/>
    <property type="molecule type" value="Genomic_DNA"/>
</dbReference>